<feature type="non-terminal residue" evidence="4">
    <location>
        <position position="1"/>
    </location>
</feature>
<evidence type="ECO:0000313" key="5">
    <source>
        <dbReference type="Proteomes" id="UP000823775"/>
    </source>
</evidence>
<keyword evidence="2" id="KW-0436">Ligase</keyword>
<dbReference type="PANTHER" id="PTHR43859:SF21">
    <property type="entry name" value="ACYL-ACTIVATING ENZYME 2-RELATED"/>
    <property type="match status" value="1"/>
</dbReference>
<dbReference type="Gene3D" id="3.30.300.30">
    <property type="match status" value="1"/>
</dbReference>
<dbReference type="EMBL" id="JACEIK010006865">
    <property type="protein sequence ID" value="MCE3049401.1"/>
    <property type="molecule type" value="Genomic_DNA"/>
</dbReference>
<evidence type="ECO:0000256" key="1">
    <source>
        <dbReference type="ARBA" id="ARBA00006432"/>
    </source>
</evidence>
<accession>A0ABS8WF22</accession>
<evidence type="ECO:0000313" key="4">
    <source>
        <dbReference type="EMBL" id="MCE3049401.1"/>
    </source>
</evidence>
<dbReference type="InterPro" id="IPR025110">
    <property type="entry name" value="AMP-bd_C"/>
</dbReference>
<reference evidence="4 5" key="1">
    <citation type="journal article" date="2021" name="BMC Genomics">
        <title>Datura genome reveals duplications of psychoactive alkaloid biosynthetic genes and high mutation rate following tissue culture.</title>
        <authorList>
            <person name="Rajewski A."/>
            <person name="Carter-House D."/>
            <person name="Stajich J."/>
            <person name="Litt A."/>
        </authorList>
    </citation>
    <scope>NUCLEOTIDE SEQUENCE [LARGE SCALE GENOMIC DNA]</scope>
    <source>
        <strain evidence="4">AR-01</strain>
    </source>
</reference>
<keyword evidence="5" id="KW-1185">Reference proteome</keyword>
<dbReference type="Pfam" id="PF13193">
    <property type="entry name" value="AMP-binding_C"/>
    <property type="match status" value="1"/>
</dbReference>
<dbReference type="PANTHER" id="PTHR43859">
    <property type="entry name" value="ACYL-ACTIVATING ENZYME"/>
    <property type="match status" value="1"/>
</dbReference>
<dbReference type="SUPFAM" id="SSF56801">
    <property type="entry name" value="Acetyl-CoA synthetase-like"/>
    <property type="match status" value="1"/>
</dbReference>
<dbReference type="Proteomes" id="UP000823775">
    <property type="component" value="Unassembled WGS sequence"/>
</dbReference>
<organism evidence="4 5">
    <name type="scientific">Datura stramonium</name>
    <name type="common">Jimsonweed</name>
    <name type="synonym">Common thornapple</name>
    <dbReference type="NCBI Taxonomy" id="4076"/>
    <lineage>
        <taxon>Eukaryota</taxon>
        <taxon>Viridiplantae</taxon>
        <taxon>Streptophyta</taxon>
        <taxon>Embryophyta</taxon>
        <taxon>Tracheophyta</taxon>
        <taxon>Spermatophyta</taxon>
        <taxon>Magnoliopsida</taxon>
        <taxon>eudicotyledons</taxon>
        <taxon>Gunneridae</taxon>
        <taxon>Pentapetalae</taxon>
        <taxon>asterids</taxon>
        <taxon>lamiids</taxon>
        <taxon>Solanales</taxon>
        <taxon>Solanaceae</taxon>
        <taxon>Solanoideae</taxon>
        <taxon>Datureae</taxon>
        <taxon>Datura</taxon>
    </lineage>
</organism>
<dbReference type="InterPro" id="IPR045851">
    <property type="entry name" value="AMP-bd_C_sf"/>
</dbReference>
<name>A0ABS8WF22_DATST</name>
<comment type="caution">
    <text evidence="4">The sequence shown here is derived from an EMBL/GenBank/DDBJ whole genome shotgun (WGS) entry which is preliminary data.</text>
</comment>
<feature type="domain" description="AMP-binding enzyme C-terminal" evidence="3">
    <location>
        <begin position="33"/>
        <end position="108"/>
    </location>
</feature>
<feature type="non-terminal residue" evidence="4">
    <location>
        <position position="108"/>
    </location>
</feature>
<protein>
    <submittedName>
        <fullName evidence="4">Acyl-activating enzyme 2</fullName>
    </submittedName>
</protein>
<comment type="similarity">
    <text evidence="1">Belongs to the ATP-dependent AMP-binding enzyme family.</text>
</comment>
<gene>
    <name evidence="4" type="primary">AAE2_6</name>
    <name evidence="4" type="ORF">HAX54_044756</name>
</gene>
<sequence length="108" mass="12209">GDLAVKHPDGYIEIKDRLKDIIISGGENISTLKVERVLYSHPAVLEVAVVARPDDHWGQTPCAFIKLKEGFEEITSYEIINFCRNNLPHYMVPRTVLFEDLPKTSTGK</sequence>
<evidence type="ECO:0000256" key="2">
    <source>
        <dbReference type="ARBA" id="ARBA00022598"/>
    </source>
</evidence>
<proteinExistence type="inferred from homology"/>
<evidence type="ECO:0000259" key="3">
    <source>
        <dbReference type="Pfam" id="PF13193"/>
    </source>
</evidence>